<feature type="compositionally biased region" description="Basic and acidic residues" evidence="1">
    <location>
        <begin position="32"/>
        <end position="45"/>
    </location>
</feature>
<dbReference type="EMBL" id="BMAW01100605">
    <property type="protein sequence ID" value="GFS95907.1"/>
    <property type="molecule type" value="Genomic_DNA"/>
</dbReference>
<evidence type="ECO:0000256" key="1">
    <source>
        <dbReference type="SAM" id="MobiDB-lite"/>
    </source>
</evidence>
<proteinExistence type="predicted"/>
<feature type="region of interest" description="Disordered" evidence="1">
    <location>
        <begin position="1"/>
        <end position="79"/>
    </location>
</feature>
<organism evidence="2 3">
    <name type="scientific">Nephila pilipes</name>
    <name type="common">Giant wood spider</name>
    <name type="synonym">Nephila maculata</name>
    <dbReference type="NCBI Taxonomy" id="299642"/>
    <lineage>
        <taxon>Eukaryota</taxon>
        <taxon>Metazoa</taxon>
        <taxon>Ecdysozoa</taxon>
        <taxon>Arthropoda</taxon>
        <taxon>Chelicerata</taxon>
        <taxon>Arachnida</taxon>
        <taxon>Araneae</taxon>
        <taxon>Araneomorphae</taxon>
        <taxon>Entelegynae</taxon>
        <taxon>Araneoidea</taxon>
        <taxon>Nephilidae</taxon>
        <taxon>Nephila</taxon>
    </lineage>
</organism>
<dbReference type="Proteomes" id="UP000887013">
    <property type="component" value="Unassembled WGS sequence"/>
</dbReference>
<keyword evidence="3" id="KW-1185">Reference proteome</keyword>
<sequence>MSDQKRLESLSTPEEKGWDLKESETTENTDSDDIRQRDFHRRYQEVESSQAKAASKEPERALPSCDQKTDDRRTSRYQD</sequence>
<protein>
    <submittedName>
        <fullName evidence="2">Uncharacterized protein</fullName>
    </submittedName>
</protein>
<evidence type="ECO:0000313" key="3">
    <source>
        <dbReference type="Proteomes" id="UP000887013"/>
    </source>
</evidence>
<dbReference type="AlphaFoldDB" id="A0A8X6N658"/>
<name>A0A8X6N658_NEPPI</name>
<feature type="compositionally biased region" description="Basic and acidic residues" evidence="1">
    <location>
        <begin position="1"/>
        <end position="24"/>
    </location>
</feature>
<comment type="caution">
    <text evidence="2">The sequence shown here is derived from an EMBL/GenBank/DDBJ whole genome shotgun (WGS) entry which is preliminary data.</text>
</comment>
<reference evidence="2" key="1">
    <citation type="submission" date="2020-08" db="EMBL/GenBank/DDBJ databases">
        <title>Multicomponent nature underlies the extraordinary mechanical properties of spider dragline silk.</title>
        <authorList>
            <person name="Kono N."/>
            <person name="Nakamura H."/>
            <person name="Mori M."/>
            <person name="Yoshida Y."/>
            <person name="Ohtoshi R."/>
            <person name="Malay A.D."/>
            <person name="Moran D.A.P."/>
            <person name="Tomita M."/>
            <person name="Numata K."/>
            <person name="Arakawa K."/>
        </authorList>
    </citation>
    <scope>NUCLEOTIDE SEQUENCE</scope>
</reference>
<gene>
    <name evidence="2" type="ORF">NPIL_161781</name>
</gene>
<accession>A0A8X6N658</accession>
<evidence type="ECO:0000313" key="2">
    <source>
        <dbReference type="EMBL" id="GFS95907.1"/>
    </source>
</evidence>
<feature type="compositionally biased region" description="Basic and acidic residues" evidence="1">
    <location>
        <begin position="67"/>
        <end position="79"/>
    </location>
</feature>